<evidence type="ECO:0000313" key="8">
    <source>
        <dbReference type="EMBL" id="GGM14206.1"/>
    </source>
</evidence>
<accession>A0A917WLS3</accession>
<evidence type="ECO:0000259" key="7">
    <source>
        <dbReference type="Pfam" id="PF20239"/>
    </source>
</evidence>
<dbReference type="InterPro" id="IPR036388">
    <property type="entry name" value="WH-like_DNA-bd_sf"/>
</dbReference>
<dbReference type="EMBL" id="BMNA01000012">
    <property type="protein sequence ID" value="GGM14206.1"/>
    <property type="molecule type" value="Genomic_DNA"/>
</dbReference>
<keyword evidence="9" id="KW-1185">Reference proteome</keyword>
<dbReference type="GO" id="GO:0016987">
    <property type="term" value="F:sigma factor activity"/>
    <property type="evidence" value="ECO:0007669"/>
    <property type="project" value="UniProtKB-KW"/>
</dbReference>
<dbReference type="InterPro" id="IPR013324">
    <property type="entry name" value="RNA_pol_sigma_r3/r4-like"/>
</dbReference>
<gene>
    <name evidence="8" type="primary">rpoE</name>
    <name evidence="8" type="ORF">GCM10011594_37790</name>
</gene>
<evidence type="ECO:0000313" key="9">
    <source>
        <dbReference type="Proteomes" id="UP000655208"/>
    </source>
</evidence>
<dbReference type="PANTHER" id="PTHR47756:SF2">
    <property type="entry name" value="BLL6612 PROTEIN"/>
    <property type="match status" value="1"/>
</dbReference>
<evidence type="ECO:0000256" key="3">
    <source>
        <dbReference type="ARBA" id="ARBA00023082"/>
    </source>
</evidence>
<name>A0A917WLS3_9ACTN</name>
<dbReference type="Gene3D" id="1.10.1740.10">
    <property type="match status" value="1"/>
</dbReference>
<dbReference type="GO" id="GO:0003677">
    <property type="term" value="F:DNA binding"/>
    <property type="evidence" value="ECO:0007669"/>
    <property type="project" value="InterPro"/>
</dbReference>
<organism evidence="8 9">
    <name type="scientific">Nakamurella endophytica</name>
    <dbReference type="NCBI Taxonomy" id="1748367"/>
    <lineage>
        <taxon>Bacteria</taxon>
        <taxon>Bacillati</taxon>
        <taxon>Actinomycetota</taxon>
        <taxon>Actinomycetes</taxon>
        <taxon>Nakamurellales</taxon>
        <taxon>Nakamurellaceae</taxon>
        <taxon>Nakamurella</taxon>
    </lineage>
</organism>
<dbReference type="Pfam" id="PF20239">
    <property type="entry name" value="DUF6596"/>
    <property type="match status" value="1"/>
</dbReference>
<comment type="similarity">
    <text evidence="1">Belongs to the sigma-70 factor family. ECF subfamily.</text>
</comment>
<dbReference type="InterPro" id="IPR013325">
    <property type="entry name" value="RNA_pol_sigma_r2"/>
</dbReference>
<proteinExistence type="inferred from homology"/>
<dbReference type="Gene3D" id="1.10.10.10">
    <property type="entry name" value="Winged helix-like DNA-binding domain superfamily/Winged helix DNA-binding domain"/>
    <property type="match status" value="1"/>
</dbReference>
<evidence type="ECO:0000259" key="6">
    <source>
        <dbReference type="Pfam" id="PF08281"/>
    </source>
</evidence>
<feature type="domain" description="RNA polymerase sigma factor 70 region 4 type 2" evidence="6">
    <location>
        <begin position="127"/>
        <end position="172"/>
    </location>
</feature>
<dbReference type="PANTHER" id="PTHR47756">
    <property type="entry name" value="BLL6612 PROTEIN-RELATED"/>
    <property type="match status" value="1"/>
</dbReference>
<dbReference type="GO" id="GO:0006352">
    <property type="term" value="P:DNA-templated transcription initiation"/>
    <property type="evidence" value="ECO:0007669"/>
    <property type="project" value="InterPro"/>
</dbReference>
<feature type="domain" description="DUF6596" evidence="7">
    <location>
        <begin position="190"/>
        <end position="290"/>
    </location>
</feature>
<dbReference type="SUPFAM" id="SSF88659">
    <property type="entry name" value="Sigma3 and sigma4 domains of RNA polymerase sigma factors"/>
    <property type="match status" value="1"/>
</dbReference>
<evidence type="ECO:0000256" key="4">
    <source>
        <dbReference type="ARBA" id="ARBA00023163"/>
    </source>
</evidence>
<dbReference type="InterPro" id="IPR013249">
    <property type="entry name" value="RNA_pol_sigma70_r4_t2"/>
</dbReference>
<sequence>MTAAAPSMPEVAAAAAAARVELSGRVLAATLRSVRDLDIAEESTADAFVQALVSWPRSGIPESVEAWLVTAARRRAVDRVRRAQVARRALVTLAGGWSAVEGPEALVAEAAVVGDDELRMVVLCCDPRLTEPDRVALTLRLACGVSTAAIAAAHGVPTPTMAARLTRAKARLAAAGPALDLPDDATVDARLPAVARVVHLAFTVGHTATAGPALVDDVLADHAQYLASVLHRLRPRVPAFAGLLALVQLTRARAGGRFGSDGGQVLLADADRGRWDRALVDRGLTLAAAALAQDAGDPYVLQAAIAAAHAVAPTFADTDWAAVVSLYSRLLAVDPSPGFALGRSVALSWLQGPAAGLADLDELLSLGVLARSPYAAAARGDLLDRLGRAADAAREWRRAAELARTDAERDWFGARAGGSGSRP</sequence>
<reference evidence="8" key="2">
    <citation type="submission" date="2020-09" db="EMBL/GenBank/DDBJ databases">
        <authorList>
            <person name="Sun Q."/>
            <person name="Zhou Y."/>
        </authorList>
    </citation>
    <scope>NUCLEOTIDE SEQUENCE</scope>
    <source>
        <strain evidence="8">CGMCC 4.7308</strain>
    </source>
</reference>
<dbReference type="Proteomes" id="UP000655208">
    <property type="component" value="Unassembled WGS sequence"/>
</dbReference>
<keyword evidence="3" id="KW-0731">Sigma factor</keyword>
<dbReference type="Pfam" id="PF04542">
    <property type="entry name" value="Sigma70_r2"/>
    <property type="match status" value="1"/>
</dbReference>
<dbReference type="AlphaFoldDB" id="A0A917WLS3"/>
<evidence type="ECO:0000256" key="2">
    <source>
        <dbReference type="ARBA" id="ARBA00023015"/>
    </source>
</evidence>
<reference evidence="8" key="1">
    <citation type="journal article" date="2014" name="Int. J. Syst. Evol. Microbiol.">
        <title>Complete genome sequence of Corynebacterium casei LMG S-19264T (=DSM 44701T), isolated from a smear-ripened cheese.</title>
        <authorList>
            <consortium name="US DOE Joint Genome Institute (JGI-PGF)"/>
            <person name="Walter F."/>
            <person name="Albersmeier A."/>
            <person name="Kalinowski J."/>
            <person name="Ruckert C."/>
        </authorList>
    </citation>
    <scope>NUCLEOTIDE SEQUENCE</scope>
    <source>
        <strain evidence="8">CGMCC 4.7308</strain>
    </source>
</reference>
<protein>
    <submittedName>
        <fullName evidence="8">RNA polymerase subunit sigma-24</fullName>
    </submittedName>
</protein>
<comment type="caution">
    <text evidence="8">The sequence shown here is derived from an EMBL/GenBank/DDBJ whole genome shotgun (WGS) entry which is preliminary data.</text>
</comment>
<dbReference type="InterPro" id="IPR046531">
    <property type="entry name" value="DUF6596"/>
</dbReference>
<keyword evidence="4" id="KW-0804">Transcription</keyword>
<feature type="domain" description="RNA polymerase sigma-70 region 2" evidence="5">
    <location>
        <begin position="24"/>
        <end position="84"/>
    </location>
</feature>
<evidence type="ECO:0000256" key="1">
    <source>
        <dbReference type="ARBA" id="ARBA00010641"/>
    </source>
</evidence>
<keyword evidence="2" id="KW-0805">Transcription regulation</keyword>
<dbReference type="Pfam" id="PF08281">
    <property type="entry name" value="Sigma70_r4_2"/>
    <property type="match status" value="1"/>
</dbReference>
<dbReference type="SUPFAM" id="SSF88946">
    <property type="entry name" value="Sigma2 domain of RNA polymerase sigma factors"/>
    <property type="match status" value="1"/>
</dbReference>
<dbReference type="InterPro" id="IPR007627">
    <property type="entry name" value="RNA_pol_sigma70_r2"/>
</dbReference>
<dbReference type="RefSeq" id="WP_188944273.1">
    <property type="nucleotide sequence ID" value="NZ_BMNA01000012.1"/>
</dbReference>
<evidence type="ECO:0000259" key="5">
    <source>
        <dbReference type="Pfam" id="PF04542"/>
    </source>
</evidence>